<name>A2S3X3_BURM9</name>
<organism evidence="2 3">
    <name type="scientific">Burkholderia mallei (strain NCTC 10229)</name>
    <dbReference type="NCBI Taxonomy" id="412022"/>
    <lineage>
        <taxon>Bacteria</taxon>
        <taxon>Pseudomonadati</taxon>
        <taxon>Pseudomonadota</taxon>
        <taxon>Betaproteobacteria</taxon>
        <taxon>Burkholderiales</taxon>
        <taxon>Burkholderiaceae</taxon>
        <taxon>Burkholderia</taxon>
        <taxon>pseudomallei group</taxon>
    </lineage>
</organism>
<evidence type="ECO:0000313" key="3">
    <source>
        <dbReference type="Proteomes" id="UP000002283"/>
    </source>
</evidence>
<dbReference type="KEGG" id="bml:BMA10229_A0647"/>
<gene>
    <name evidence="2" type="ordered locus">BMA10229_A0647</name>
</gene>
<dbReference type="HOGENOM" id="CLU_2877157_0_0_4"/>
<evidence type="ECO:0000313" key="2">
    <source>
        <dbReference type="EMBL" id="ABN03106.1"/>
    </source>
</evidence>
<protein>
    <submittedName>
        <fullName evidence="2">Uncharacterized protein</fullName>
    </submittedName>
</protein>
<dbReference type="AlphaFoldDB" id="A2S3X3"/>
<feature type="compositionally biased region" description="Basic residues" evidence="1">
    <location>
        <begin position="16"/>
        <end position="38"/>
    </location>
</feature>
<dbReference type="Proteomes" id="UP000002283">
    <property type="component" value="Chromosome I"/>
</dbReference>
<sequence>MRRSIAPGRQCPTSTRARRAFNGRLRRRTPSRAARSPRHARHAVYAIFSSNAALYTPNLRAAS</sequence>
<accession>A2S3X3</accession>
<feature type="region of interest" description="Disordered" evidence="1">
    <location>
        <begin position="1"/>
        <end position="38"/>
    </location>
</feature>
<dbReference type="EMBL" id="CP000546">
    <property type="protein sequence ID" value="ABN03106.1"/>
    <property type="molecule type" value="Genomic_DNA"/>
</dbReference>
<evidence type="ECO:0000256" key="1">
    <source>
        <dbReference type="SAM" id="MobiDB-lite"/>
    </source>
</evidence>
<reference evidence="2 3" key="1">
    <citation type="submission" date="2007-01" db="EMBL/GenBank/DDBJ databases">
        <authorList>
            <person name="DeShazer D."/>
            <person name="Woods D.E."/>
            <person name="Nierman W.C."/>
        </authorList>
    </citation>
    <scope>NUCLEOTIDE SEQUENCE [LARGE SCALE GENOMIC DNA]</scope>
    <source>
        <strain evidence="2 3">NCTC 10229</strain>
    </source>
</reference>
<proteinExistence type="predicted"/>